<dbReference type="AlphaFoldDB" id="A0A8G2IW15"/>
<accession>A0A8G2IW15</accession>
<dbReference type="RefSeq" id="WP_131602544.1">
    <property type="nucleotide sequence ID" value="NZ_SJLU01000017.1"/>
</dbReference>
<dbReference type="EMBL" id="SJLU01000017">
    <property type="protein sequence ID" value="TBX88055.1"/>
    <property type="molecule type" value="Genomic_DNA"/>
</dbReference>
<reference evidence="1 2" key="1">
    <citation type="submission" date="2019-02" db="EMBL/GenBank/DDBJ databases">
        <title>The competitiveness to form nodules shapes the capacities of Rhizobium leguminosarum sv viciae communities to promote symbiosis with specific hosts.</title>
        <authorList>
            <person name="Boivin S."/>
            <person name="Lepetit M."/>
        </authorList>
    </citation>
    <scope>NUCLEOTIDE SEQUENCE [LARGE SCALE GENOMIC DNA]</scope>
    <source>
        <strain evidence="1 2">SPF4F3</strain>
    </source>
</reference>
<evidence type="ECO:0000313" key="2">
    <source>
        <dbReference type="Proteomes" id="UP000291866"/>
    </source>
</evidence>
<evidence type="ECO:0000313" key="1">
    <source>
        <dbReference type="EMBL" id="TBX88055.1"/>
    </source>
</evidence>
<gene>
    <name evidence="1" type="ORF">E0H31_27965</name>
</gene>
<organism evidence="1 2">
    <name type="scientific">Rhizobium leguminosarum bv. viciae</name>
    <dbReference type="NCBI Taxonomy" id="387"/>
    <lineage>
        <taxon>Bacteria</taxon>
        <taxon>Pseudomonadati</taxon>
        <taxon>Pseudomonadota</taxon>
        <taxon>Alphaproteobacteria</taxon>
        <taxon>Hyphomicrobiales</taxon>
        <taxon>Rhizobiaceae</taxon>
        <taxon>Rhizobium/Agrobacterium group</taxon>
        <taxon>Rhizobium</taxon>
    </lineage>
</organism>
<sequence>MPFTTNDISPLSDLVDLKSTVAVDPENTDHQELLVELGIFKTDVAVDKATISVAIKQATLAMDLEGFDVVEKSKYGVDHVPSKMTSKTVTETSLEATVERSKATEAMVSGELSALIQGAKAGATRQVKETNAAKALMKQTNESLVDFYPVKAVGGDKWRITDSNSATLDRTFLNWDKLCGLKPKSGRPNRQATSLTVYARQRDMEVSVVADSKLIKRTNANKEKVIGILLAKGLHEAVAASDYSGVVIFSVSKADYEG</sequence>
<comment type="caution">
    <text evidence="1">The sequence shown here is derived from an EMBL/GenBank/DDBJ whole genome shotgun (WGS) entry which is preliminary data.</text>
</comment>
<protein>
    <submittedName>
        <fullName evidence="1">Uncharacterized protein</fullName>
    </submittedName>
</protein>
<proteinExistence type="predicted"/>
<name>A0A8G2IW15_RHILV</name>
<dbReference type="Proteomes" id="UP000291866">
    <property type="component" value="Unassembled WGS sequence"/>
</dbReference>